<sequence length="187" mass="20765">MPTSTSSFWLRFYSLSDDGKISIYKPPLWLRERERTEDMVSSSSSLWSANGGLLLHPPSGSAFSNNRHSATPSRWGFRKEIDLGPGIRRTKDEALRVANPNDTIASGRARKEVIMVDPVEAKRLAAKQMDAIKAKQSFQRRRQIEAINGAWAMLGLTAGLVLEGQTGNGILAQLAGYWATLVNFFVR</sequence>
<name>A0ACB9GHC0_CICIN</name>
<dbReference type="Proteomes" id="UP001055811">
    <property type="component" value="Linkage Group LG02"/>
</dbReference>
<proteinExistence type="predicted"/>
<evidence type="ECO:0000313" key="2">
    <source>
        <dbReference type="Proteomes" id="UP001055811"/>
    </source>
</evidence>
<organism evidence="1 2">
    <name type="scientific">Cichorium intybus</name>
    <name type="common">Chicory</name>
    <dbReference type="NCBI Taxonomy" id="13427"/>
    <lineage>
        <taxon>Eukaryota</taxon>
        <taxon>Viridiplantae</taxon>
        <taxon>Streptophyta</taxon>
        <taxon>Embryophyta</taxon>
        <taxon>Tracheophyta</taxon>
        <taxon>Spermatophyta</taxon>
        <taxon>Magnoliopsida</taxon>
        <taxon>eudicotyledons</taxon>
        <taxon>Gunneridae</taxon>
        <taxon>Pentapetalae</taxon>
        <taxon>asterids</taxon>
        <taxon>campanulids</taxon>
        <taxon>Asterales</taxon>
        <taxon>Asteraceae</taxon>
        <taxon>Cichorioideae</taxon>
        <taxon>Cichorieae</taxon>
        <taxon>Cichoriinae</taxon>
        <taxon>Cichorium</taxon>
    </lineage>
</organism>
<accession>A0ACB9GHC0</accession>
<protein>
    <submittedName>
        <fullName evidence="1">Uncharacterized protein</fullName>
    </submittedName>
</protein>
<reference evidence="2" key="1">
    <citation type="journal article" date="2022" name="Mol. Ecol. Resour.">
        <title>The genomes of chicory, endive, great burdock and yacon provide insights into Asteraceae palaeo-polyploidization history and plant inulin production.</title>
        <authorList>
            <person name="Fan W."/>
            <person name="Wang S."/>
            <person name="Wang H."/>
            <person name="Wang A."/>
            <person name="Jiang F."/>
            <person name="Liu H."/>
            <person name="Zhao H."/>
            <person name="Xu D."/>
            <person name="Zhang Y."/>
        </authorList>
    </citation>
    <scope>NUCLEOTIDE SEQUENCE [LARGE SCALE GENOMIC DNA]</scope>
    <source>
        <strain evidence="2">cv. Punajuju</strain>
    </source>
</reference>
<comment type="caution">
    <text evidence="1">The sequence shown here is derived from an EMBL/GenBank/DDBJ whole genome shotgun (WGS) entry which is preliminary data.</text>
</comment>
<keyword evidence="2" id="KW-1185">Reference proteome</keyword>
<evidence type="ECO:0000313" key="1">
    <source>
        <dbReference type="EMBL" id="KAI3782142.1"/>
    </source>
</evidence>
<gene>
    <name evidence="1" type="ORF">L2E82_12175</name>
</gene>
<reference evidence="1 2" key="2">
    <citation type="journal article" date="2022" name="Mol. Ecol. Resour.">
        <title>The genomes of chicory, endive, great burdock and yacon provide insights into Asteraceae paleo-polyploidization history and plant inulin production.</title>
        <authorList>
            <person name="Fan W."/>
            <person name="Wang S."/>
            <person name="Wang H."/>
            <person name="Wang A."/>
            <person name="Jiang F."/>
            <person name="Liu H."/>
            <person name="Zhao H."/>
            <person name="Xu D."/>
            <person name="Zhang Y."/>
        </authorList>
    </citation>
    <scope>NUCLEOTIDE SEQUENCE [LARGE SCALE GENOMIC DNA]</scope>
    <source>
        <strain evidence="2">cv. Punajuju</strain>
        <tissue evidence="1">Leaves</tissue>
    </source>
</reference>
<dbReference type="EMBL" id="CM042010">
    <property type="protein sequence ID" value="KAI3782142.1"/>
    <property type="molecule type" value="Genomic_DNA"/>
</dbReference>